<reference evidence="4" key="3">
    <citation type="submission" date="2025-04" db="UniProtKB">
        <authorList>
            <consortium name="RefSeq"/>
        </authorList>
    </citation>
    <scope>IDENTIFICATION</scope>
    <source>
        <strain evidence="4">CBS 304.34</strain>
    </source>
</reference>
<organism evidence="2">
    <name type="scientific">Mytilinidion resinicola</name>
    <dbReference type="NCBI Taxonomy" id="574789"/>
    <lineage>
        <taxon>Eukaryota</taxon>
        <taxon>Fungi</taxon>
        <taxon>Dikarya</taxon>
        <taxon>Ascomycota</taxon>
        <taxon>Pezizomycotina</taxon>
        <taxon>Dothideomycetes</taxon>
        <taxon>Pleosporomycetidae</taxon>
        <taxon>Mytilinidiales</taxon>
        <taxon>Mytilinidiaceae</taxon>
        <taxon>Mytilinidion</taxon>
    </lineage>
</organism>
<evidence type="ECO:0000256" key="1">
    <source>
        <dbReference type="SAM" id="MobiDB-lite"/>
    </source>
</evidence>
<feature type="compositionally biased region" description="Basic and acidic residues" evidence="1">
    <location>
        <begin position="100"/>
        <end position="120"/>
    </location>
</feature>
<evidence type="ECO:0000313" key="4">
    <source>
        <dbReference type="RefSeq" id="XP_033577372.1"/>
    </source>
</evidence>
<accession>A0A6A6YPF9</accession>
<dbReference type="OrthoDB" id="10492401at2759"/>
<dbReference type="SMART" id="SM00384">
    <property type="entry name" value="AT_hook"/>
    <property type="match status" value="2"/>
</dbReference>
<dbReference type="GO" id="GO:0003677">
    <property type="term" value="F:DNA binding"/>
    <property type="evidence" value="ECO:0007669"/>
    <property type="project" value="InterPro"/>
</dbReference>
<reference evidence="4" key="2">
    <citation type="submission" date="2020-04" db="EMBL/GenBank/DDBJ databases">
        <authorList>
            <consortium name="NCBI Genome Project"/>
        </authorList>
    </citation>
    <scope>NUCLEOTIDE SEQUENCE</scope>
    <source>
        <strain evidence="4">CBS 304.34</strain>
    </source>
</reference>
<gene>
    <name evidence="2 4" type="ORF">BDZ99DRAFT_462984</name>
</gene>
<protein>
    <submittedName>
        <fullName evidence="2 4">Uncharacterized protein</fullName>
    </submittedName>
</protein>
<feature type="region of interest" description="Disordered" evidence="1">
    <location>
        <begin position="1"/>
        <end position="120"/>
    </location>
</feature>
<feature type="region of interest" description="Disordered" evidence="1">
    <location>
        <begin position="159"/>
        <end position="187"/>
    </location>
</feature>
<evidence type="ECO:0000313" key="2">
    <source>
        <dbReference type="EMBL" id="KAF2810408.1"/>
    </source>
</evidence>
<reference evidence="2 4" key="1">
    <citation type="journal article" date="2020" name="Stud. Mycol.">
        <title>101 Dothideomycetes genomes: a test case for predicting lifestyles and emergence of pathogens.</title>
        <authorList>
            <person name="Haridas S."/>
            <person name="Albert R."/>
            <person name="Binder M."/>
            <person name="Bloem J."/>
            <person name="Labutti K."/>
            <person name="Salamov A."/>
            <person name="Andreopoulos B."/>
            <person name="Baker S."/>
            <person name="Barry K."/>
            <person name="Bills G."/>
            <person name="Bluhm B."/>
            <person name="Cannon C."/>
            <person name="Castanera R."/>
            <person name="Culley D."/>
            <person name="Daum C."/>
            <person name="Ezra D."/>
            <person name="Gonzalez J."/>
            <person name="Henrissat B."/>
            <person name="Kuo A."/>
            <person name="Liang C."/>
            <person name="Lipzen A."/>
            <person name="Lutzoni F."/>
            <person name="Magnuson J."/>
            <person name="Mondo S."/>
            <person name="Nolan M."/>
            <person name="Ohm R."/>
            <person name="Pangilinan J."/>
            <person name="Park H.-J."/>
            <person name="Ramirez L."/>
            <person name="Alfaro M."/>
            <person name="Sun H."/>
            <person name="Tritt A."/>
            <person name="Yoshinaga Y."/>
            <person name="Zwiers L.-H."/>
            <person name="Turgeon B."/>
            <person name="Goodwin S."/>
            <person name="Spatafora J."/>
            <person name="Crous P."/>
            <person name="Grigoriev I."/>
        </authorList>
    </citation>
    <scope>NUCLEOTIDE SEQUENCE</scope>
    <source>
        <strain evidence="2 4">CBS 304.34</strain>
    </source>
</reference>
<keyword evidence="3" id="KW-1185">Reference proteome</keyword>
<evidence type="ECO:0000313" key="3">
    <source>
        <dbReference type="Proteomes" id="UP000504636"/>
    </source>
</evidence>
<name>A0A6A6YPF9_9PEZI</name>
<dbReference type="EMBL" id="MU003700">
    <property type="protein sequence ID" value="KAF2810408.1"/>
    <property type="molecule type" value="Genomic_DNA"/>
</dbReference>
<dbReference type="InterPro" id="IPR017956">
    <property type="entry name" value="AT_hook_DNA-bd_motif"/>
</dbReference>
<dbReference type="Proteomes" id="UP000504636">
    <property type="component" value="Unplaced"/>
</dbReference>
<dbReference type="GeneID" id="54460868"/>
<dbReference type="PRINTS" id="PR00929">
    <property type="entry name" value="ATHOOK"/>
</dbReference>
<dbReference type="RefSeq" id="XP_033577372.1">
    <property type="nucleotide sequence ID" value="XM_033719975.1"/>
</dbReference>
<dbReference type="AlphaFoldDB" id="A0A6A6YPF9"/>
<proteinExistence type="predicted"/>
<sequence length="187" mass="19487">MAKTVRKSSSATVAIPKAKAAEPEEALASTAKPRGRPPKAKAAESEEVPAPTAKPRGRPPKALNKGPGRPKGVTKATTTKRKAAVPTPATKRGGVISKLDSARPDVDIKERAPPGFTKDGKVKATVLMHQFLNAHRPALAHLTTGEQRKKLFEMWHVAPENPKNAAGGAGEGSSGSDKQEVGTVSSA</sequence>